<reference evidence="2 3" key="1">
    <citation type="journal article" date="2016" name="Nat. Commun.">
        <title>Thousands of microbial genomes shed light on interconnected biogeochemical processes in an aquifer system.</title>
        <authorList>
            <person name="Anantharaman K."/>
            <person name="Brown C.T."/>
            <person name="Hug L.A."/>
            <person name="Sharon I."/>
            <person name="Castelle C.J."/>
            <person name="Probst A.J."/>
            <person name="Thomas B.C."/>
            <person name="Singh A."/>
            <person name="Wilkins M.J."/>
            <person name="Karaoz U."/>
            <person name="Brodie E.L."/>
            <person name="Williams K.H."/>
            <person name="Hubbard S.S."/>
            <person name="Banfield J.F."/>
        </authorList>
    </citation>
    <scope>NUCLEOTIDE SEQUENCE [LARGE SCALE GENOMIC DNA]</scope>
</reference>
<sequence length="130" mass="13641">MGLFDAFAHNPNRPVLLGGVESIIGENARFKGELHSQSSISINGEYEGKVSAEGDVIISQTGKVTGEIVGGNVFISGRVDGNIQAKQTLELAKSGRVHGDLSGGKIVIEEGSTYQGRVSVNAEQPSTPEF</sequence>
<evidence type="ECO:0008006" key="4">
    <source>
        <dbReference type="Google" id="ProtNLM"/>
    </source>
</evidence>
<dbReference type="InterPro" id="IPR007607">
    <property type="entry name" value="BacA/B"/>
</dbReference>
<name>A0A1F4TWA5_UNCSA</name>
<evidence type="ECO:0000313" key="3">
    <source>
        <dbReference type="Proteomes" id="UP000178951"/>
    </source>
</evidence>
<dbReference type="Pfam" id="PF04519">
    <property type="entry name" value="Bactofilin"/>
    <property type="match status" value="1"/>
</dbReference>
<accession>A0A1F4TWA5</accession>
<dbReference type="AlphaFoldDB" id="A0A1F4TWA5"/>
<evidence type="ECO:0000256" key="1">
    <source>
        <dbReference type="ARBA" id="ARBA00044755"/>
    </source>
</evidence>
<dbReference type="PANTHER" id="PTHR35024">
    <property type="entry name" value="HYPOTHETICAL CYTOSOLIC PROTEIN"/>
    <property type="match status" value="1"/>
</dbReference>
<comment type="similarity">
    <text evidence="1">Belongs to the bactofilin family.</text>
</comment>
<organism evidence="2 3">
    <name type="scientific">candidate division WOR-1 bacterium RIFOXYB2_FULL_48_7</name>
    <dbReference type="NCBI Taxonomy" id="1802583"/>
    <lineage>
        <taxon>Bacteria</taxon>
        <taxon>Bacillati</taxon>
        <taxon>Saganbacteria</taxon>
    </lineage>
</organism>
<dbReference type="STRING" id="1802583.A2311_02915"/>
<evidence type="ECO:0000313" key="2">
    <source>
        <dbReference type="EMBL" id="OGC36850.1"/>
    </source>
</evidence>
<proteinExistence type="inferred from homology"/>
<gene>
    <name evidence="2" type="ORF">A2311_02915</name>
</gene>
<dbReference type="Proteomes" id="UP000178951">
    <property type="component" value="Unassembled WGS sequence"/>
</dbReference>
<comment type="caution">
    <text evidence="2">The sequence shown here is derived from an EMBL/GenBank/DDBJ whole genome shotgun (WGS) entry which is preliminary data.</text>
</comment>
<dbReference type="EMBL" id="MEUF01000004">
    <property type="protein sequence ID" value="OGC36850.1"/>
    <property type="molecule type" value="Genomic_DNA"/>
</dbReference>
<dbReference type="PANTHER" id="PTHR35024:SF4">
    <property type="entry name" value="POLYMER-FORMING CYTOSKELETAL PROTEIN"/>
    <property type="match status" value="1"/>
</dbReference>
<protein>
    <recommendedName>
        <fullName evidence="4">Cell shape determination protein CcmA</fullName>
    </recommendedName>
</protein>